<evidence type="ECO:0000256" key="3">
    <source>
        <dbReference type="SAM" id="MobiDB-lite"/>
    </source>
</evidence>
<dbReference type="AlphaFoldDB" id="A0A068RKF9"/>
<feature type="compositionally biased region" description="Basic and acidic residues" evidence="3">
    <location>
        <begin position="579"/>
        <end position="595"/>
    </location>
</feature>
<dbReference type="PANTHER" id="PTHR46093">
    <property type="entry name" value="ACYL-COA-BINDING DOMAIN-CONTAINING PROTEIN 5"/>
    <property type="match status" value="1"/>
</dbReference>
<dbReference type="VEuPathDB" id="FungiDB:LCOR_02186.1"/>
<keyword evidence="1" id="KW-0880">Kelch repeat</keyword>
<feature type="transmembrane region" description="Helical" evidence="4">
    <location>
        <begin position="501"/>
        <end position="525"/>
    </location>
</feature>
<protein>
    <recommendedName>
        <fullName evidence="7">Kelch repeat protein</fullName>
    </recommendedName>
</protein>
<feature type="region of interest" description="Disordered" evidence="3">
    <location>
        <begin position="569"/>
        <end position="595"/>
    </location>
</feature>
<evidence type="ECO:0000256" key="1">
    <source>
        <dbReference type="ARBA" id="ARBA00022441"/>
    </source>
</evidence>
<dbReference type="SUPFAM" id="SSF117281">
    <property type="entry name" value="Kelch motif"/>
    <property type="match status" value="1"/>
</dbReference>
<comment type="caution">
    <text evidence="5">The sequence shown here is derived from an EMBL/GenBank/DDBJ whole genome shotgun (WGS) entry which is preliminary data.</text>
</comment>
<proteinExistence type="predicted"/>
<evidence type="ECO:0000256" key="2">
    <source>
        <dbReference type="ARBA" id="ARBA00022737"/>
    </source>
</evidence>
<dbReference type="InterPro" id="IPR011043">
    <property type="entry name" value="Gal_Oxase/kelch_b-propeller"/>
</dbReference>
<organism evidence="5 6">
    <name type="scientific">Lichtheimia corymbifera JMRC:FSU:9682</name>
    <dbReference type="NCBI Taxonomy" id="1263082"/>
    <lineage>
        <taxon>Eukaryota</taxon>
        <taxon>Fungi</taxon>
        <taxon>Fungi incertae sedis</taxon>
        <taxon>Mucoromycota</taxon>
        <taxon>Mucoromycotina</taxon>
        <taxon>Mucoromycetes</taxon>
        <taxon>Mucorales</taxon>
        <taxon>Lichtheimiaceae</taxon>
        <taxon>Lichtheimia</taxon>
    </lineage>
</organism>
<keyword evidence="2" id="KW-0677">Repeat</keyword>
<evidence type="ECO:0000256" key="4">
    <source>
        <dbReference type="SAM" id="Phobius"/>
    </source>
</evidence>
<dbReference type="PANTHER" id="PTHR46093:SF18">
    <property type="entry name" value="FIBRONECTIN TYPE-III DOMAIN-CONTAINING PROTEIN"/>
    <property type="match status" value="1"/>
</dbReference>
<dbReference type="Proteomes" id="UP000027586">
    <property type="component" value="Unassembled WGS sequence"/>
</dbReference>
<keyword evidence="4" id="KW-1133">Transmembrane helix</keyword>
<reference evidence="5" key="1">
    <citation type="submission" date="2013-08" db="EMBL/GenBank/DDBJ databases">
        <title>Gene expansion shapes genome architecture in the human pathogen Lichtheimia corymbifera: an evolutionary genomics analysis in the ancient terrestrial Mucorales (Mucoromycotina).</title>
        <authorList>
            <person name="Schwartze V.U."/>
            <person name="Winter S."/>
            <person name="Shelest E."/>
            <person name="Marcet-Houben M."/>
            <person name="Horn F."/>
            <person name="Wehner S."/>
            <person name="Hoffmann K."/>
            <person name="Riege K."/>
            <person name="Sammeth M."/>
            <person name="Nowrousian M."/>
            <person name="Valiante V."/>
            <person name="Linde J."/>
            <person name="Jacobsen I.D."/>
            <person name="Marz M."/>
            <person name="Brakhage A.A."/>
            <person name="Gabaldon T."/>
            <person name="Bocker S."/>
            <person name="Voigt K."/>
        </authorList>
    </citation>
    <scope>NUCLEOTIDE SEQUENCE [LARGE SCALE GENOMIC DNA]</scope>
    <source>
        <strain evidence="5">FSU 9682</strain>
    </source>
</reference>
<dbReference type="STRING" id="1263082.A0A068RKF9"/>
<accession>A0A068RKF9</accession>
<evidence type="ECO:0000313" key="6">
    <source>
        <dbReference type="Proteomes" id="UP000027586"/>
    </source>
</evidence>
<gene>
    <name evidence="5" type="ORF">LCOR_02186.1</name>
</gene>
<keyword evidence="4" id="KW-0472">Membrane</keyword>
<dbReference type="OrthoDB" id="2363417at2759"/>
<name>A0A068RKF9_9FUNG</name>
<evidence type="ECO:0008006" key="7">
    <source>
        <dbReference type="Google" id="ProtNLM"/>
    </source>
</evidence>
<dbReference type="InterPro" id="IPR015915">
    <property type="entry name" value="Kelch-typ_b-propeller"/>
</dbReference>
<evidence type="ECO:0000313" key="5">
    <source>
        <dbReference type="EMBL" id="CDH50474.1"/>
    </source>
</evidence>
<dbReference type="EMBL" id="CBTN010000006">
    <property type="protein sequence ID" value="CDH50474.1"/>
    <property type="molecule type" value="Genomic_DNA"/>
</dbReference>
<keyword evidence="6" id="KW-1185">Reference proteome</keyword>
<dbReference type="SUPFAM" id="SSF50965">
    <property type="entry name" value="Galactose oxidase, central domain"/>
    <property type="match status" value="1"/>
</dbReference>
<sequence length="595" mass="65636">MTSENVVPDISEESLLKTLSFSIPRVIYISSLLTTNIHNTFENNFAPGYCMYTKALALLIRNIGDSIFGLLAVTLLVVSSAKQQTQVVAANPPRAYGSRCVYVDYTIYCYGGSQSYLDDFNVDLQGTQQFFSLDVSEPIDAVDNASSWRMIDLKGQAIRPEPNMFFFMDAMDAPEHKLFVISGGAGSSFGGPALVNPLIYYDVKTQEWNNIDSSQNRTQRSMYYVGYQDGTSIDMNMSILTYNDWNWTSPTNTLPTNSHYAVRPRTQHAAAQGGDGRIYITGGLQTGENARKEENSTIGLLVSASMAETLVYDVNTGWSIKPTVGDIPSQRMYHTMVPAADGKAFFCYGGSDTSPILTRDHLPVPNPVHDVAYILDISDPERLEWKNVTDIFVKSIGSSAWNSGRYLRFLHSCKDNVLLQPSNLANLRCLITFAIAILLNDKSLFVLFGANNQDVQTDFFIIDTTTWNLTNSFDWTADNNNHSSDDNDKEVSAGDSLSGGAIAGIVIGSIVAVAIIIGLIVLAIYRKRKANMHKHKPNVITANYNDSNNRTPNTSSSLTLALNRTYNISSNPNVPTVKPHSDEQFKIKAVKPDGE</sequence>
<keyword evidence="4" id="KW-0812">Transmembrane</keyword>
<dbReference type="CDD" id="cd12087">
    <property type="entry name" value="TM_EGFR-like"/>
    <property type="match status" value="1"/>
</dbReference>
<dbReference type="Gene3D" id="2.120.10.80">
    <property type="entry name" value="Kelch-type beta propeller"/>
    <property type="match status" value="2"/>
</dbReference>